<dbReference type="AlphaFoldDB" id="A0A2M6P2Q1"/>
<gene>
    <name evidence="5" type="primary">rlmH</name>
    <name evidence="6" type="ORF">COU30_01025</name>
</gene>
<keyword evidence="3 5" id="KW-0949">S-adenosyl-L-methionine</keyword>
<evidence type="ECO:0000256" key="3">
    <source>
        <dbReference type="ARBA" id="ARBA00022691"/>
    </source>
</evidence>
<proteinExistence type="inferred from homology"/>
<dbReference type="InterPro" id="IPR003742">
    <property type="entry name" value="RlmH-like"/>
</dbReference>
<evidence type="ECO:0000313" key="6">
    <source>
        <dbReference type="EMBL" id="PIR77700.1"/>
    </source>
</evidence>
<comment type="subcellular location">
    <subcellularLocation>
        <location evidence="5">Cytoplasm</location>
    </subcellularLocation>
</comment>
<dbReference type="CDD" id="cd18081">
    <property type="entry name" value="RlmH-like"/>
    <property type="match status" value="1"/>
</dbReference>
<sequence length="155" mass="17659">MNITIISVGKFKESYWREAAAEYEKRLGPYIKLTIHELIEESFGKDDPAEITKAKEAEKILKHIPDRSFVIALDEHGTEFSSVGFSEFLDKKTADGTHVVFVIGGPRGLHAAILERADATISFSQLTFPHQMMRVFLLEQLYRAITIMHGKSYHY</sequence>
<dbReference type="Proteomes" id="UP000228528">
    <property type="component" value="Unassembled WGS sequence"/>
</dbReference>
<dbReference type="SUPFAM" id="SSF75217">
    <property type="entry name" value="alpha/beta knot"/>
    <property type="match status" value="1"/>
</dbReference>
<evidence type="ECO:0000256" key="5">
    <source>
        <dbReference type="HAMAP-Rule" id="MF_00658"/>
    </source>
</evidence>
<protein>
    <recommendedName>
        <fullName evidence="5">Ribosomal RNA large subunit methyltransferase H</fullName>
        <ecNumber evidence="5">2.1.1.177</ecNumber>
    </recommendedName>
    <alternativeName>
        <fullName evidence="5">23S rRNA (pseudouridine1915-N3)-methyltransferase</fullName>
    </alternativeName>
    <alternativeName>
        <fullName evidence="5">23S rRNA m3Psi1915 methyltransferase</fullName>
    </alternativeName>
    <alternativeName>
        <fullName evidence="5">rRNA (pseudouridine-N3-)-methyltransferase RlmH</fullName>
    </alternativeName>
</protein>
<comment type="caution">
    <text evidence="6">The sequence shown here is derived from an EMBL/GenBank/DDBJ whole genome shotgun (WGS) entry which is preliminary data.</text>
</comment>
<comment type="catalytic activity">
    <reaction evidence="5">
        <text>pseudouridine(1915) in 23S rRNA + S-adenosyl-L-methionine = N(3)-methylpseudouridine(1915) in 23S rRNA + S-adenosyl-L-homocysteine + H(+)</text>
        <dbReference type="Rhea" id="RHEA:42752"/>
        <dbReference type="Rhea" id="RHEA-COMP:10221"/>
        <dbReference type="Rhea" id="RHEA-COMP:10222"/>
        <dbReference type="ChEBI" id="CHEBI:15378"/>
        <dbReference type="ChEBI" id="CHEBI:57856"/>
        <dbReference type="ChEBI" id="CHEBI:59789"/>
        <dbReference type="ChEBI" id="CHEBI:65314"/>
        <dbReference type="ChEBI" id="CHEBI:74486"/>
        <dbReference type="EC" id="2.1.1.177"/>
    </reaction>
</comment>
<feature type="binding site" evidence="5">
    <location>
        <position position="73"/>
    </location>
    <ligand>
        <name>S-adenosyl-L-methionine</name>
        <dbReference type="ChEBI" id="CHEBI:59789"/>
    </ligand>
</feature>
<dbReference type="HAMAP" id="MF_00658">
    <property type="entry name" value="23SrRNA_methyltr_H"/>
    <property type="match status" value="1"/>
</dbReference>
<dbReference type="GO" id="GO:0005737">
    <property type="term" value="C:cytoplasm"/>
    <property type="evidence" value="ECO:0007669"/>
    <property type="project" value="UniProtKB-SubCell"/>
</dbReference>
<comment type="subunit">
    <text evidence="5">Homodimer.</text>
</comment>
<evidence type="ECO:0000256" key="4">
    <source>
        <dbReference type="ARBA" id="ARBA00038303"/>
    </source>
</evidence>
<feature type="binding site" evidence="5">
    <location>
        <position position="104"/>
    </location>
    <ligand>
        <name>S-adenosyl-L-methionine</name>
        <dbReference type="ChEBI" id="CHEBI:59789"/>
    </ligand>
</feature>
<organism evidence="6 7">
    <name type="scientific">Candidatus Magasanikbacteria bacterium CG10_big_fil_rev_8_21_14_0_10_38_6</name>
    <dbReference type="NCBI Taxonomy" id="1974647"/>
    <lineage>
        <taxon>Bacteria</taxon>
        <taxon>Candidatus Magasanikiibacteriota</taxon>
    </lineage>
</organism>
<dbReference type="Pfam" id="PF02590">
    <property type="entry name" value="SPOUT_MTase"/>
    <property type="match status" value="1"/>
</dbReference>
<keyword evidence="2 5" id="KW-0808">Transferase</keyword>
<dbReference type="InterPro" id="IPR029026">
    <property type="entry name" value="tRNA_m1G_MTases_N"/>
</dbReference>
<accession>A0A2M6P2Q1</accession>
<dbReference type="EMBL" id="PFBW01000044">
    <property type="protein sequence ID" value="PIR77700.1"/>
    <property type="molecule type" value="Genomic_DNA"/>
</dbReference>
<name>A0A2M6P2Q1_9BACT</name>
<keyword evidence="5" id="KW-0698">rRNA processing</keyword>
<dbReference type="PANTHER" id="PTHR33603:SF1">
    <property type="entry name" value="RIBOSOMAL RNA LARGE SUBUNIT METHYLTRANSFERASE H"/>
    <property type="match status" value="1"/>
</dbReference>
<comment type="similarity">
    <text evidence="4 5">Belongs to the RNA methyltransferase RlmH family.</text>
</comment>
<evidence type="ECO:0000313" key="7">
    <source>
        <dbReference type="Proteomes" id="UP000228528"/>
    </source>
</evidence>
<dbReference type="NCBIfam" id="NF000986">
    <property type="entry name" value="PRK00103.1-4"/>
    <property type="match status" value="1"/>
</dbReference>
<dbReference type="EC" id="2.1.1.177" evidence="5"/>
<dbReference type="Gene3D" id="3.40.1280.10">
    <property type="match status" value="1"/>
</dbReference>
<dbReference type="NCBIfam" id="NF000985">
    <property type="entry name" value="PRK00103.1-3"/>
    <property type="match status" value="1"/>
</dbReference>
<dbReference type="InterPro" id="IPR029028">
    <property type="entry name" value="Alpha/beta_knot_MTases"/>
</dbReference>
<evidence type="ECO:0000256" key="2">
    <source>
        <dbReference type="ARBA" id="ARBA00022679"/>
    </source>
</evidence>
<keyword evidence="1 5" id="KW-0489">Methyltransferase</keyword>
<reference evidence="7" key="1">
    <citation type="submission" date="2017-09" db="EMBL/GenBank/DDBJ databases">
        <title>Depth-based differentiation of microbial function through sediment-hosted aquifers and enrichment of novel symbionts in the deep terrestrial subsurface.</title>
        <authorList>
            <person name="Probst A.J."/>
            <person name="Ladd B."/>
            <person name="Jarett J.K."/>
            <person name="Geller-Mcgrath D.E."/>
            <person name="Sieber C.M.K."/>
            <person name="Emerson J.B."/>
            <person name="Anantharaman K."/>
            <person name="Thomas B.C."/>
            <person name="Malmstrom R."/>
            <person name="Stieglmeier M."/>
            <person name="Klingl A."/>
            <person name="Woyke T."/>
            <person name="Ryan C.M."/>
            <person name="Banfield J.F."/>
        </authorList>
    </citation>
    <scope>NUCLEOTIDE SEQUENCE [LARGE SCALE GENOMIC DNA]</scope>
</reference>
<comment type="function">
    <text evidence="5">Specifically methylates the pseudouridine at position 1915 (m3Psi1915) in 23S rRNA.</text>
</comment>
<evidence type="ECO:0000256" key="1">
    <source>
        <dbReference type="ARBA" id="ARBA00022603"/>
    </source>
</evidence>
<dbReference type="PIRSF" id="PIRSF004505">
    <property type="entry name" value="MT_bac"/>
    <property type="match status" value="1"/>
</dbReference>
<feature type="binding site" evidence="5">
    <location>
        <begin position="123"/>
        <end position="128"/>
    </location>
    <ligand>
        <name>S-adenosyl-L-methionine</name>
        <dbReference type="ChEBI" id="CHEBI:59789"/>
    </ligand>
</feature>
<keyword evidence="5" id="KW-0963">Cytoplasm</keyword>
<dbReference type="PANTHER" id="PTHR33603">
    <property type="entry name" value="METHYLTRANSFERASE"/>
    <property type="match status" value="1"/>
</dbReference>
<dbReference type="GO" id="GO:0070038">
    <property type="term" value="F:rRNA (pseudouridine-N3-)-methyltransferase activity"/>
    <property type="evidence" value="ECO:0007669"/>
    <property type="project" value="UniProtKB-UniRule"/>
</dbReference>